<dbReference type="SMART" id="SM00448">
    <property type="entry name" value="REC"/>
    <property type="match status" value="1"/>
</dbReference>
<feature type="modified residue" description="4-aspartylphosphate" evidence="2">
    <location>
        <position position="56"/>
    </location>
</feature>
<evidence type="ECO:0000256" key="2">
    <source>
        <dbReference type="PROSITE-ProRule" id="PRU00169"/>
    </source>
</evidence>
<evidence type="ECO:0000256" key="1">
    <source>
        <dbReference type="ARBA" id="ARBA00022553"/>
    </source>
</evidence>
<feature type="domain" description="Response regulatory" evidence="3">
    <location>
        <begin position="5"/>
        <end position="123"/>
    </location>
</feature>
<dbReference type="Gene3D" id="3.40.50.2300">
    <property type="match status" value="1"/>
</dbReference>
<protein>
    <submittedName>
        <fullName evidence="4">Two-component system response regulator</fullName>
    </submittedName>
</protein>
<name>A0ABQ5ZXL9_9GAMM</name>
<sequence>MVKLRLLVVDDAKFIRDLVQKTLRAEYPEIELMEASDGRKAQAILERNSFDMILCDWEMPEMSGIELLEWVRAQENMQEQPFILVTSLDQKEHVVEALKAGVNDYVTKPFSAEQLISKVMKQLIKSGKITREEAMNMGRKERISSAGGAELLTGGGNPLVSAAKKPTPARRTPKGKAILLVGEQRMTVLIRDINKQEAQLLGKLSEGKPSLAEEVTLGLVFGREEKAIKTTVKAYISSLQLAERNQQTDKLNLTLQFLPQDAETSAKFAKILALMG</sequence>
<dbReference type="InterPro" id="IPR011006">
    <property type="entry name" value="CheY-like_superfamily"/>
</dbReference>
<organism evidence="4 5">
    <name type="scientific">Marinospirillum insulare</name>
    <dbReference type="NCBI Taxonomy" id="217169"/>
    <lineage>
        <taxon>Bacteria</taxon>
        <taxon>Pseudomonadati</taxon>
        <taxon>Pseudomonadota</taxon>
        <taxon>Gammaproteobacteria</taxon>
        <taxon>Oceanospirillales</taxon>
        <taxon>Oceanospirillaceae</taxon>
        <taxon>Marinospirillum</taxon>
    </lineage>
</organism>
<dbReference type="SUPFAM" id="SSF52172">
    <property type="entry name" value="CheY-like"/>
    <property type="match status" value="1"/>
</dbReference>
<keyword evidence="1 2" id="KW-0597">Phosphoprotein</keyword>
<keyword evidence="5" id="KW-1185">Reference proteome</keyword>
<comment type="caution">
    <text evidence="4">The sequence shown here is derived from an EMBL/GenBank/DDBJ whole genome shotgun (WGS) entry which is preliminary data.</text>
</comment>
<proteinExistence type="predicted"/>
<dbReference type="InterPro" id="IPR001789">
    <property type="entry name" value="Sig_transdc_resp-reg_receiver"/>
</dbReference>
<dbReference type="RefSeq" id="WP_027850768.1">
    <property type="nucleotide sequence ID" value="NZ_BSOR01000026.1"/>
</dbReference>
<dbReference type="PANTHER" id="PTHR44591:SF25">
    <property type="entry name" value="CHEMOTAXIS TWO-COMPONENT RESPONSE REGULATOR"/>
    <property type="match status" value="1"/>
</dbReference>
<dbReference type="PROSITE" id="PS50110">
    <property type="entry name" value="RESPONSE_REGULATORY"/>
    <property type="match status" value="1"/>
</dbReference>
<dbReference type="PANTHER" id="PTHR44591">
    <property type="entry name" value="STRESS RESPONSE REGULATOR PROTEIN 1"/>
    <property type="match status" value="1"/>
</dbReference>
<dbReference type="InterPro" id="IPR050595">
    <property type="entry name" value="Bact_response_regulator"/>
</dbReference>
<dbReference type="EMBL" id="BSOR01000026">
    <property type="protein sequence ID" value="GLR64043.1"/>
    <property type="molecule type" value="Genomic_DNA"/>
</dbReference>
<evidence type="ECO:0000313" key="4">
    <source>
        <dbReference type="EMBL" id="GLR64043.1"/>
    </source>
</evidence>
<dbReference type="Proteomes" id="UP001156682">
    <property type="component" value="Unassembled WGS sequence"/>
</dbReference>
<reference evidence="5" key="1">
    <citation type="journal article" date="2019" name="Int. J. Syst. Evol. Microbiol.">
        <title>The Global Catalogue of Microorganisms (GCM) 10K type strain sequencing project: providing services to taxonomists for standard genome sequencing and annotation.</title>
        <authorList>
            <consortium name="The Broad Institute Genomics Platform"/>
            <consortium name="The Broad Institute Genome Sequencing Center for Infectious Disease"/>
            <person name="Wu L."/>
            <person name="Ma J."/>
        </authorList>
    </citation>
    <scope>NUCLEOTIDE SEQUENCE [LARGE SCALE GENOMIC DNA]</scope>
    <source>
        <strain evidence="5">NBRC 100033</strain>
    </source>
</reference>
<evidence type="ECO:0000259" key="3">
    <source>
        <dbReference type="PROSITE" id="PS50110"/>
    </source>
</evidence>
<evidence type="ECO:0000313" key="5">
    <source>
        <dbReference type="Proteomes" id="UP001156682"/>
    </source>
</evidence>
<dbReference type="Pfam" id="PF00072">
    <property type="entry name" value="Response_reg"/>
    <property type="match status" value="1"/>
</dbReference>
<accession>A0ABQ5ZXL9</accession>
<gene>
    <name evidence="4" type="ORF">GCM10007878_14810</name>
</gene>